<reference evidence="3" key="1">
    <citation type="submission" date="2023-03" db="EMBL/GenBank/DDBJ databases">
        <title>Massive genome expansion in bonnet fungi (Mycena s.s.) driven by repeated elements and novel gene families across ecological guilds.</title>
        <authorList>
            <consortium name="Lawrence Berkeley National Laboratory"/>
            <person name="Harder C.B."/>
            <person name="Miyauchi S."/>
            <person name="Viragh M."/>
            <person name="Kuo A."/>
            <person name="Thoen E."/>
            <person name="Andreopoulos B."/>
            <person name="Lu D."/>
            <person name="Skrede I."/>
            <person name="Drula E."/>
            <person name="Henrissat B."/>
            <person name="Morin E."/>
            <person name="Kohler A."/>
            <person name="Barry K."/>
            <person name="LaButti K."/>
            <person name="Morin E."/>
            <person name="Salamov A."/>
            <person name="Lipzen A."/>
            <person name="Mereny Z."/>
            <person name="Hegedus B."/>
            <person name="Baldrian P."/>
            <person name="Stursova M."/>
            <person name="Weitz H."/>
            <person name="Taylor A."/>
            <person name="Grigoriev I.V."/>
            <person name="Nagy L.G."/>
            <person name="Martin F."/>
            <person name="Kauserud H."/>
        </authorList>
    </citation>
    <scope>NUCLEOTIDE SEQUENCE</scope>
    <source>
        <strain evidence="3">9144</strain>
    </source>
</reference>
<evidence type="ECO:0000259" key="2">
    <source>
        <dbReference type="Pfam" id="PF20151"/>
    </source>
</evidence>
<keyword evidence="4" id="KW-1185">Reference proteome</keyword>
<organism evidence="3 4">
    <name type="scientific">Mycena pura</name>
    <dbReference type="NCBI Taxonomy" id="153505"/>
    <lineage>
        <taxon>Eukaryota</taxon>
        <taxon>Fungi</taxon>
        <taxon>Dikarya</taxon>
        <taxon>Basidiomycota</taxon>
        <taxon>Agaricomycotina</taxon>
        <taxon>Agaricomycetes</taxon>
        <taxon>Agaricomycetidae</taxon>
        <taxon>Agaricales</taxon>
        <taxon>Marasmiineae</taxon>
        <taxon>Mycenaceae</taxon>
        <taxon>Mycena</taxon>
    </lineage>
</organism>
<feature type="transmembrane region" description="Helical" evidence="1">
    <location>
        <begin position="68"/>
        <end position="91"/>
    </location>
</feature>
<comment type="caution">
    <text evidence="3">The sequence shown here is derived from an EMBL/GenBank/DDBJ whole genome shotgun (WGS) entry which is preliminary data.</text>
</comment>
<protein>
    <recommendedName>
        <fullName evidence="2">DUF6533 domain-containing protein</fullName>
    </recommendedName>
</protein>
<name>A0AAD6Y8K9_9AGAR</name>
<feature type="transmembrane region" description="Helical" evidence="1">
    <location>
        <begin position="254"/>
        <end position="277"/>
    </location>
</feature>
<evidence type="ECO:0000313" key="4">
    <source>
        <dbReference type="Proteomes" id="UP001219525"/>
    </source>
</evidence>
<dbReference type="AlphaFoldDB" id="A0AAD6Y8K9"/>
<evidence type="ECO:0000256" key="1">
    <source>
        <dbReference type="SAM" id="Phobius"/>
    </source>
</evidence>
<dbReference type="EMBL" id="JARJCW010000084">
    <property type="protein sequence ID" value="KAJ7196401.1"/>
    <property type="molecule type" value="Genomic_DNA"/>
</dbReference>
<accession>A0AAD6Y8K9</accession>
<feature type="domain" description="DUF6533" evidence="2">
    <location>
        <begin position="41"/>
        <end position="80"/>
    </location>
</feature>
<gene>
    <name evidence="3" type="ORF">GGX14DRAFT_673289</name>
</gene>
<keyword evidence="1" id="KW-0472">Membrane</keyword>
<feature type="transmembrane region" description="Helical" evidence="1">
    <location>
        <begin position="170"/>
        <end position="190"/>
    </location>
</feature>
<proteinExistence type="predicted"/>
<feature type="transmembrane region" description="Helical" evidence="1">
    <location>
        <begin position="111"/>
        <end position="131"/>
    </location>
</feature>
<dbReference type="Pfam" id="PF20151">
    <property type="entry name" value="DUF6533"/>
    <property type="match status" value="1"/>
</dbReference>
<dbReference type="InterPro" id="IPR045340">
    <property type="entry name" value="DUF6533"/>
</dbReference>
<keyword evidence="1" id="KW-1133">Transmembrane helix</keyword>
<evidence type="ECO:0000313" key="3">
    <source>
        <dbReference type="EMBL" id="KAJ7196401.1"/>
    </source>
</evidence>
<dbReference type="Proteomes" id="UP001219525">
    <property type="component" value="Unassembled WGS sequence"/>
</dbReference>
<keyword evidence="1" id="KW-0812">Transmembrane</keyword>
<feature type="transmembrane region" description="Helical" evidence="1">
    <location>
        <begin position="224"/>
        <end position="242"/>
    </location>
</feature>
<sequence>MSHYSMDLDEPPLLDPATFTRELRLYRSLVLASSTYVWQVAVLLTYDYTLTLATEVKFIWAAKLRPSICWFLGLRYIGLVANIANSVIYFADLSPEVRVPLFSWVRVLNDLFSAVCIRIDIYSFVVLKFLHSSCVKMQLVWKGFLVIQEVLVECTLIMRVFAMYDRNWRILILLLVVFSPWPALAVWDTIKLGQPQIFSVPGISGCALIIPRTSIFRLAGGWEAQIACDILVFLLTIRRAYVQRETFPRYAGTLLWRMTTDGAGIIIFANAANLVTFYLGDNLLAGFLSWFVTSLSVVLLSRLMLNLHEAAAVGTTMEEPSTIELDSATLRFAAAQTMVDDGA</sequence>
<feature type="transmembrane region" description="Helical" evidence="1">
    <location>
        <begin position="283"/>
        <end position="300"/>
    </location>
</feature>